<protein>
    <recommendedName>
        <fullName evidence="3">Cytoplasmic tRNA 2-thiolation protein 2</fullName>
    </recommendedName>
</protein>
<dbReference type="Proteomes" id="UP000735302">
    <property type="component" value="Unassembled WGS sequence"/>
</dbReference>
<organism evidence="4 5">
    <name type="scientific">Plakobranchus ocellatus</name>
    <dbReference type="NCBI Taxonomy" id="259542"/>
    <lineage>
        <taxon>Eukaryota</taxon>
        <taxon>Metazoa</taxon>
        <taxon>Spiralia</taxon>
        <taxon>Lophotrochozoa</taxon>
        <taxon>Mollusca</taxon>
        <taxon>Gastropoda</taxon>
        <taxon>Heterobranchia</taxon>
        <taxon>Euthyneura</taxon>
        <taxon>Panpulmonata</taxon>
        <taxon>Sacoglossa</taxon>
        <taxon>Placobranchoidea</taxon>
        <taxon>Plakobranchidae</taxon>
        <taxon>Plakobranchus</taxon>
    </lineage>
</organism>
<evidence type="ECO:0000256" key="3">
    <source>
        <dbReference type="HAMAP-Rule" id="MF_03054"/>
    </source>
</evidence>
<dbReference type="EMBL" id="BLXT01002238">
    <property type="protein sequence ID" value="GFN92363.1"/>
    <property type="molecule type" value="Genomic_DNA"/>
</dbReference>
<dbReference type="AlphaFoldDB" id="A0AAV3ZER1"/>
<dbReference type="Pfam" id="PF10288">
    <property type="entry name" value="CTU2"/>
    <property type="match status" value="1"/>
</dbReference>
<reference evidence="4 5" key="1">
    <citation type="journal article" date="2021" name="Elife">
        <title>Chloroplast acquisition without the gene transfer in kleptoplastic sea slugs, Plakobranchus ocellatus.</title>
        <authorList>
            <person name="Maeda T."/>
            <person name="Takahashi S."/>
            <person name="Yoshida T."/>
            <person name="Shimamura S."/>
            <person name="Takaki Y."/>
            <person name="Nagai Y."/>
            <person name="Toyoda A."/>
            <person name="Suzuki Y."/>
            <person name="Arimoto A."/>
            <person name="Ishii H."/>
            <person name="Satoh N."/>
            <person name="Nishiyama T."/>
            <person name="Hasebe M."/>
            <person name="Maruyama T."/>
            <person name="Minagawa J."/>
            <person name="Obokata J."/>
            <person name="Shigenobu S."/>
        </authorList>
    </citation>
    <scope>NUCLEOTIDE SEQUENCE [LARGE SCALE GENOMIC DNA]</scope>
</reference>
<keyword evidence="2 3" id="KW-0819">tRNA processing</keyword>
<dbReference type="InterPro" id="IPR014729">
    <property type="entry name" value="Rossmann-like_a/b/a_fold"/>
</dbReference>
<dbReference type="GO" id="GO:0000049">
    <property type="term" value="F:tRNA binding"/>
    <property type="evidence" value="ECO:0007669"/>
    <property type="project" value="InterPro"/>
</dbReference>
<dbReference type="GO" id="GO:0016779">
    <property type="term" value="F:nucleotidyltransferase activity"/>
    <property type="evidence" value="ECO:0007669"/>
    <property type="project" value="UniProtKB-UniRule"/>
</dbReference>
<dbReference type="GO" id="GO:0016783">
    <property type="term" value="F:sulfurtransferase activity"/>
    <property type="evidence" value="ECO:0007669"/>
    <property type="project" value="TreeGrafter"/>
</dbReference>
<name>A0AAV3ZER1_9GAST</name>
<evidence type="ECO:0000256" key="1">
    <source>
        <dbReference type="ARBA" id="ARBA00022490"/>
    </source>
</evidence>
<comment type="caution">
    <text evidence="4">The sequence shown here is derived from an EMBL/GenBank/DDBJ whole genome shotgun (WGS) entry which is preliminary data.</text>
</comment>
<accession>A0AAV3ZER1</accession>
<sequence>MQFYINTDVVGAKCVKCGAPGVLVTRIHDAFCKSCFQVYVVHKFRSAIGKSKLIRDGEAVLVAFSGGTNSSAMLHLIKDGLSLRAHKKLRFTPTLLHIDETCLLGSESLEWKVKQNQVKNIMLDSGFPSYWTQLEQSVMIQKDHASGMSNKGESAADYERNGTPLLLHYISGKSGMTDLSLVSSSEDAGKLRDLVRSLGNLTAQENFIQNLRNQMLVQAACQLGFSKVLTAENSTHLAIRILSDIAQGRGSQVSLDTGISDERNGEVMFMRPVRELNAKELAMYNTVFGVESVFIPTLSTMTPLASSIERLTESFVTGLQADFPSTVSNIVRTSGKLGLPDIKKSDKCSFCQSPLDTNAKKNSALGAVLFSQQLSKVAQPVDNFQAKKLHTPLTEETNQSSPGAAHDIAFVNLHELKETMCYGCRLSLHAFDGDLSSLPPSITKTASSSIRERQRRQLSGFLLEQDYSVGDDDSIS</sequence>
<evidence type="ECO:0000313" key="4">
    <source>
        <dbReference type="EMBL" id="GFN92363.1"/>
    </source>
</evidence>
<comment type="subcellular location">
    <subcellularLocation>
        <location evidence="3">Cytoplasm</location>
    </subcellularLocation>
</comment>
<dbReference type="GO" id="GO:0032447">
    <property type="term" value="P:protein urmylation"/>
    <property type="evidence" value="ECO:0007669"/>
    <property type="project" value="UniProtKB-UniRule"/>
</dbReference>
<comment type="pathway">
    <text evidence="3">tRNA modification; 5-methoxycarbonylmethyl-2-thiouridine-tRNA biosynthesis.</text>
</comment>
<evidence type="ECO:0000256" key="2">
    <source>
        <dbReference type="ARBA" id="ARBA00022694"/>
    </source>
</evidence>
<dbReference type="PANTHER" id="PTHR20882">
    <property type="entry name" value="CYTOPLASMIC TRNA 2-THIOLATION PROTEIN 2"/>
    <property type="match status" value="1"/>
</dbReference>
<dbReference type="InterPro" id="IPR019407">
    <property type="entry name" value="CTU2"/>
</dbReference>
<keyword evidence="1 3" id="KW-0963">Cytoplasm</keyword>
<dbReference type="SUPFAM" id="SSF52402">
    <property type="entry name" value="Adenine nucleotide alpha hydrolases-like"/>
    <property type="match status" value="1"/>
</dbReference>
<gene>
    <name evidence="4" type="ORF">PoB_001886900</name>
</gene>
<proteinExistence type="inferred from homology"/>
<dbReference type="HAMAP" id="MF_03054">
    <property type="entry name" value="CTU2"/>
    <property type="match status" value="1"/>
</dbReference>
<evidence type="ECO:0000313" key="5">
    <source>
        <dbReference type="Proteomes" id="UP000735302"/>
    </source>
</evidence>
<dbReference type="Gene3D" id="3.40.50.620">
    <property type="entry name" value="HUPs"/>
    <property type="match status" value="1"/>
</dbReference>
<comment type="similarity">
    <text evidence="3">Belongs to the CTU2/NCS2 family.</text>
</comment>
<dbReference type="GO" id="GO:0002143">
    <property type="term" value="P:tRNA wobble position uridine thiolation"/>
    <property type="evidence" value="ECO:0007669"/>
    <property type="project" value="TreeGrafter"/>
</dbReference>
<comment type="function">
    <text evidence="3">Plays a central role in 2-thiolation of mcm(5)S(2)U at tRNA wobble positions of tRNA(Lys), tRNA(Glu) and tRNA(Gln). May act by forming a heterodimer with NCS6/CTU1 that ligates sulfur from thiocarboxylated URM1 onto the uridine of tRNAs at wobble position.</text>
</comment>
<keyword evidence="5" id="KW-1185">Reference proteome</keyword>
<dbReference type="PANTHER" id="PTHR20882:SF14">
    <property type="entry name" value="CYTOPLASMIC TRNA 2-THIOLATION PROTEIN 2"/>
    <property type="match status" value="1"/>
</dbReference>
<dbReference type="GO" id="GO:0005829">
    <property type="term" value="C:cytosol"/>
    <property type="evidence" value="ECO:0007669"/>
    <property type="project" value="TreeGrafter"/>
</dbReference>